<dbReference type="AlphaFoldDB" id="A0A918PAB1"/>
<dbReference type="Proteomes" id="UP000648075">
    <property type="component" value="Unassembled WGS sequence"/>
</dbReference>
<evidence type="ECO:0000313" key="2">
    <source>
        <dbReference type="Proteomes" id="UP000648075"/>
    </source>
</evidence>
<keyword evidence="2" id="KW-1185">Reference proteome</keyword>
<dbReference type="InterPro" id="IPR011989">
    <property type="entry name" value="ARM-like"/>
</dbReference>
<gene>
    <name evidence="1" type="ORF">GCM10011614_06530</name>
</gene>
<comment type="caution">
    <text evidence="1">The sequence shown here is derived from an EMBL/GenBank/DDBJ whole genome shotgun (WGS) entry which is preliminary data.</text>
</comment>
<sequence>MRDRYEPESAFVKAIIAEEVPLSGSEWADHNLQRLIELTRDDIVSNRDWAAFLLAQEDADTPAVRDALLHAASDREAIVRAEAVLGLAKRDALLA</sequence>
<dbReference type="SUPFAM" id="SSF48371">
    <property type="entry name" value="ARM repeat"/>
    <property type="match status" value="1"/>
</dbReference>
<dbReference type="InterPro" id="IPR016024">
    <property type="entry name" value="ARM-type_fold"/>
</dbReference>
<accession>A0A918PAB1</accession>
<dbReference type="EMBL" id="BMZA01000001">
    <property type="protein sequence ID" value="GGY94213.1"/>
    <property type="molecule type" value="Genomic_DNA"/>
</dbReference>
<evidence type="ECO:0008006" key="3">
    <source>
        <dbReference type="Google" id="ProtNLM"/>
    </source>
</evidence>
<evidence type="ECO:0000313" key="1">
    <source>
        <dbReference type="EMBL" id="GGY94213.1"/>
    </source>
</evidence>
<reference evidence="1" key="2">
    <citation type="submission" date="2020-09" db="EMBL/GenBank/DDBJ databases">
        <authorList>
            <person name="Sun Q."/>
            <person name="Kim S."/>
        </authorList>
    </citation>
    <scope>NUCLEOTIDE SEQUENCE</scope>
    <source>
        <strain evidence="1">KCTC 32255</strain>
    </source>
</reference>
<dbReference type="RefSeq" id="WP_229813686.1">
    <property type="nucleotide sequence ID" value="NZ_BMZA01000001.1"/>
</dbReference>
<dbReference type="Gene3D" id="1.25.10.10">
    <property type="entry name" value="Leucine-rich Repeat Variant"/>
    <property type="match status" value="1"/>
</dbReference>
<protein>
    <recommendedName>
        <fullName evidence="3">HEAT repeat domain-containing protein</fullName>
    </recommendedName>
</protein>
<reference evidence="1" key="1">
    <citation type="journal article" date="2014" name="Int. J. Syst. Evol. Microbiol.">
        <title>Complete genome sequence of Corynebacterium casei LMG S-19264T (=DSM 44701T), isolated from a smear-ripened cheese.</title>
        <authorList>
            <consortium name="US DOE Joint Genome Institute (JGI-PGF)"/>
            <person name="Walter F."/>
            <person name="Albersmeier A."/>
            <person name="Kalinowski J."/>
            <person name="Ruckert C."/>
        </authorList>
    </citation>
    <scope>NUCLEOTIDE SEQUENCE</scope>
    <source>
        <strain evidence="1">KCTC 32255</strain>
    </source>
</reference>
<proteinExistence type="predicted"/>
<organism evidence="1 2">
    <name type="scientific">Novosphingobium colocasiae</name>
    <dbReference type="NCBI Taxonomy" id="1256513"/>
    <lineage>
        <taxon>Bacteria</taxon>
        <taxon>Pseudomonadati</taxon>
        <taxon>Pseudomonadota</taxon>
        <taxon>Alphaproteobacteria</taxon>
        <taxon>Sphingomonadales</taxon>
        <taxon>Sphingomonadaceae</taxon>
        <taxon>Novosphingobium</taxon>
    </lineage>
</organism>
<name>A0A918PAB1_9SPHN</name>